<dbReference type="Pfam" id="PF03950">
    <property type="entry name" value="tRNA-synt_1c_C"/>
    <property type="match status" value="1"/>
</dbReference>
<dbReference type="InterPro" id="IPR020056">
    <property type="entry name" value="Rbsml_bL25/Gln-tRNA_synth_N"/>
</dbReference>
<organism evidence="14 15">
    <name type="scientific">Anaerosolibacter carboniphilus</name>
    <dbReference type="NCBI Taxonomy" id="1417629"/>
    <lineage>
        <taxon>Bacteria</taxon>
        <taxon>Bacillati</taxon>
        <taxon>Bacillota</taxon>
        <taxon>Clostridia</taxon>
        <taxon>Peptostreptococcales</taxon>
        <taxon>Thermotaleaceae</taxon>
        <taxon>Anaerosolibacter</taxon>
    </lineage>
</organism>
<comment type="caution">
    <text evidence="14">The sequence shown here is derived from an EMBL/GenBank/DDBJ whole genome shotgun (WGS) entry which is preliminary data.</text>
</comment>
<evidence type="ECO:0000313" key="15">
    <source>
        <dbReference type="Proteomes" id="UP000579281"/>
    </source>
</evidence>
<feature type="region of interest" description="Disordered" evidence="10">
    <location>
        <begin position="1"/>
        <end position="20"/>
    </location>
</feature>
<gene>
    <name evidence="8" type="primary">glnS</name>
    <name evidence="14" type="ORF">HNQ80_002274</name>
</gene>
<dbReference type="Gene3D" id="2.40.240.10">
    <property type="entry name" value="Ribosomal Protein L25, Chain P"/>
    <property type="match status" value="2"/>
</dbReference>
<feature type="domain" description="Glutamyl/glutaminyl-tRNA synthetase class Ib catalytic" evidence="11">
    <location>
        <begin position="47"/>
        <end position="356"/>
    </location>
</feature>
<evidence type="ECO:0000256" key="7">
    <source>
        <dbReference type="ARBA" id="ARBA00048270"/>
    </source>
</evidence>
<dbReference type="PANTHER" id="PTHR43097">
    <property type="entry name" value="GLUTAMINE-TRNA LIGASE"/>
    <property type="match status" value="1"/>
</dbReference>
<dbReference type="InterPro" id="IPR050132">
    <property type="entry name" value="Gln/Glu-tRNA_Ligase"/>
</dbReference>
<dbReference type="NCBIfam" id="TIGR00440">
    <property type="entry name" value="glnS"/>
    <property type="match status" value="1"/>
</dbReference>
<dbReference type="Gene3D" id="3.40.50.620">
    <property type="entry name" value="HUPs"/>
    <property type="match status" value="1"/>
</dbReference>
<dbReference type="GO" id="GO:0004819">
    <property type="term" value="F:glutamine-tRNA ligase activity"/>
    <property type="evidence" value="ECO:0007669"/>
    <property type="project" value="UniProtKB-UniRule"/>
</dbReference>
<evidence type="ECO:0000256" key="6">
    <source>
        <dbReference type="ARBA" id="ARBA00023146"/>
    </source>
</evidence>
<evidence type="ECO:0000256" key="4">
    <source>
        <dbReference type="ARBA" id="ARBA00022840"/>
    </source>
</evidence>
<evidence type="ECO:0000259" key="11">
    <source>
        <dbReference type="Pfam" id="PF00749"/>
    </source>
</evidence>
<keyword evidence="2 8" id="KW-0436">Ligase</keyword>
<evidence type="ECO:0000256" key="9">
    <source>
        <dbReference type="RuleBase" id="RU363037"/>
    </source>
</evidence>
<dbReference type="PANTHER" id="PTHR43097:SF5">
    <property type="entry name" value="GLUTAMATE--TRNA LIGASE"/>
    <property type="match status" value="1"/>
</dbReference>
<proteinExistence type="inferred from homology"/>
<dbReference type="CDD" id="cd00807">
    <property type="entry name" value="GlnRS_core"/>
    <property type="match status" value="1"/>
</dbReference>
<comment type="caution">
    <text evidence="8">Lacks conserved residue(s) required for the propagation of feature annotation.</text>
</comment>
<protein>
    <recommendedName>
        <fullName evidence="8">Glutamine--tRNA ligase</fullName>
        <ecNumber evidence="8">6.1.1.18</ecNumber>
    </recommendedName>
    <alternativeName>
        <fullName evidence="8">Glutaminyl-tRNA synthetase</fullName>
        <shortName evidence="8">GlnRS</shortName>
    </alternativeName>
</protein>
<dbReference type="Proteomes" id="UP000579281">
    <property type="component" value="Unassembled WGS sequence"/>
</dbReference>
<evidence type="ECO:0000256" key="5">
    <source>
        <dbReference type="ARBA" id="ARBA00022917"/>
    </source>
</evidence>
<dbReference type="FunFam" id="2.40.240.10:FF:000001">
    <property type="entry name" value="Glutamine--tRNA ligase"/>
    <property type="match status" value="1"/>
</dbReference>
<dbReference type="InterPro" id="IPR020058">
    <property type="entry name" value="Glu/Gln-tRNA-synth_Ib_cat-dom"/>
</dbReference>
<evidence type="ECO:0000313" key="14">
    <source>
        <dbReference type="EMBL" id="MBB6216175.1"/>
    </source>
</evidence>
<accession>A0A841L1D1</accession>
<dbReference type="InterPro" id="IPR020059">
    <property type="entry name" value="Glu/Gln-tRNA-synth_Ib_codon-bd"/>
</dbReference>
<keyword evidence="15" id="KW-1185">Reference proteome</keyword>
<feature type="binding site" evidence="8">
    <location>
        <begin position="54"/>
        <end position="56"/>
    </location>
    <ligand>
        <name>ATP</name>
        <dbReference type="ChEBI" id="CHEBI:30616"/>
    </ligand>
</feature>
<comment type="similarity">
    <text evidence="8 9">Belongs to the class-I aminoacyl-tRNA synthetase family.</text>
</comment>
<sequence length="580" mass="67165">MAHDNERLDMNQPANGDEATADSYQSTNFIQNIINTDLAEGVYGNRVHTRFPPEPNGYLHIGHAKSICLNFGLAAQYGGLCNLRFDDTNPIKEDVEYVDSIKRDVKWLGFDWEDREYYASDYFEDLYQYAVQLIKDGKAYVCDLSPEEMKAYRGSFTEPGNESPYRSRSVEENLDLFQRMRNGEFKEGSRVLRAKIDMASSNLNMRDPVLYRIAHVEHHRTGNAWCIYPMYDYAHPISDAMEKITHSICTLEFEDHRPLYDWPLKELNFEEPPKQIEFAKLNLTNTIMGKRYLRKLVEENYVDGWDDPRMPTISGLRRRGYTPESIRKFCDLIGISKSNSKVDITLLEHCIREDLKMKVPTIMAVLKPLKVVITNYPEGQVEMLDAENNPENPEMGARQIPFSRVIYIEQEDFMEEPPKKFFRLAPGQEVRLKNAYFIKCEEVVKDEQTGEIIELRCTYDPETKSGTGFTGRKVKGTLHWVSAEHAVKSEVRLYDYLVVDKEEDETEENTEQTVKLNPNSLEILSECYIEPSVATADPGTRYQFLRHGYFSVDTKHSKQGAPVFNRIVTLKSSWDKVKNQ</sequence>
<dbReference type="Pfam" id="PF00749">
    <property type="entry name" value="tRNA-synt_1c"/>
    <property type="match status" value="1"/>
</dbReference>
<keyword evidence="5 8" id="KW-0648">Protein biosynthesis</keyword>
<name>A0A841L1D1_9FIRM</name>
<feature type="binding site" evidence="8">
    <location>
        <position position="86"/>
    </location>
    <ligand>
        <name>L-glutamine</name>
        <dbReference type="ChEBI" id="CHEBI:58359"/>
    </ligand>
</feature>
<dbReference type="InterPro" id="IPR049437">
    <property type="entry name" value="tRNA-synt_1c_C2"/>
</dbReference>
<dbReference type="NCBIfam" id="NF011291">
    <property type="entry name" value="PRK14703.1"/>
    <property type="match status" value="1"/>
</dbReference>
<dbReference type="GO" id="GO:0005829">
    <property type="term" value="C:cytosol"/>
    <property type="evidence" value="ECO:0007669"/>
    <property type="project" value="TreeGrafter"/>
</dbReference>
<comment type="subunit">
    <text evidence="8">Monomer.</text>
</comment>
<dbReference type="EMBL" id="JACHEN010000012">
    <property type="protein sequence ID" value="MBB6216175.1"/>
    <property type="molecule type" value="Genomic_DNA"/>
</dbReference>
<dbReference type="GO" id="GO:0006425">
    <property type="term" value="P:glutaminyl-tRNA aminoacylation"/>
    <property type="evidence" value="ECO:0007669"/>
    <property type="project" value="UniProtKB-UniRule"/>
</dbReference>
<evidence type="ECO:0000256" key="10">
    <source>
        <dbReference type="SAM" id="MobiDB-lite"/>
    </source>
</evidence>
<evidence type="ECO:0000259" key="12">
    <source>
        <dbReference type="Pfam" id="PF03950"/>
    </source>
</evidence>
<dbReference type="HAMAP" id="MF_00126">
    <property type="entry name" value="Gln_tRNA_synth"/>
    <property type="match status" value="1"/>
</dbReference>
<dbReference type="InterPro" id="IPR001412">
    <property type="entry name" value="aa-tRNA-synth_I_CS"/>
</dbReference>
<keyword evidence="6 8" id="KW-0030">Aminoacyl-tRNA synthetase</keyword>
<evidence type="ECO:0000256" key="2">
    <source>
        <dbReference type="ARBA" id="ARBA00022598"/>
    </source>
</evidence>
<comment type="subcellular location">
    <subcellularLocation>
        <location evidence="8">Cytoplasm</location>
    </subcellularLocation>
</comment>
<dbReference type="InterPro" id="IPR014729">
    <property type="entry name" value="Rossmann-like_a/b/a_fold"/>
</dbReference>
<dbReference type="GO" id="GO:0006424">
    <property type="term" value="P:glutamyl-tRNA aminoacylation"/>
    <property type="evidence" value="ECO:0007669"/>
    <property type="project" value="UniProtKB-UniRule"/>
</dbReference>
<evidence type="ECO:0000259" key="13">
    <source>
        <dbReference type="Pfam" id="PF20974"/>
    </source>
</evidence>
<dbReference type="AlphaFoldDB" id="A0A841L1D1"/>
<dbReference type="InterPro" id="IPR011035">
    <property type="entry name" value="Ribosomal_bL25/Gln-tRNA_synth"/>
</dbReference>
<evidence type="ECO:0000256" key="1">
    <source>
        <dbReference type="ARBA" id="ARBA00022490"/>
    </source>
</evidence>
<comment type="catalytic activity">
    <reaction evidence="7 8">
        <text>tRNA(Gln) + L-glutamine + ATP = L-glutaminyl-tRNA(Gln) + AMP + diphosphate</text>
        <dbReference type="Rhea" id="RHEA:20121"/>
        <dbReference type="Rhea" id="RHEA-COMP:9662"/>
        <dbReference type="Rhea" id="RHEA-COMP:9681"/>
        <dbReference type="ChEBI" id="CHEBI:30616"/>
        <dbReference type="ChEBI" id="CHEBI:33019"/>
        <dbReference type="ChEBI" id="CHEBI:58359"/>
        <dbReference type="ChEBI" id="CHEBI:78442"/>
        <dbReference type="ChEBI" id="CHEBI:78521"/>
        <dbReference type="ChEBI" id="CHEBI:456215"/>
        <dbReference type="EC" id="6.1.1.18"/>
    </reaction>
</comment>
<dbReference type="InterPro" id="IPR022861">
    <property type="entry name" value="Gln_tRNA_ligase_bac"/>
</dbReference>
<dbReference type="PRINTS" id="PR00987">
    <property type="entry name" value="TRNASYNTHGLU"/>
</dbReference>
<feature type="domain" description="tRNA synthetases class I (E and Q) anti-codon binding" evidence="13">
    <location>
        <begin position="477"/>
        <end position="553"/>
    </location>
</feature>
<evidence type="ECO:0000256" key="3">
    <source>
        <dbReference type="ARBA" id="ARBA00022741"/>
    </source>
</evidence>
<dbReference type="InterPro" id="IPR000924">
    <property type="entry name" value="Glu/Gln-tRNA-synth"/>
</dbReference>
<feature type="short sequence motif" description="'HIGH' region" evidence="8">
    <location>
        <begin position="53"/>
        <end position="63"/>
    </location>
</feature>
<keyword evidence="4 8" id="KW-0067">ATP-binding</keyword>
<dbReference type="GO" id="GO:0005524">
    <property type="term" value="F:ATP binding"/>
    <property type="evidence" value="ECO:0007669"/>
    <property type="project" value="UniProtKB-UniRule"/>
</dbReference>
<dbReference type="FunFam" id="3.40.50.620:FF:000037">
    <property type="entry name" value="Glutamine--tRNA ligase cytoplasmic"/>
    <property type="match status" value="1"/>
</dbReference>
<dbReference type="EC" id="6.1.1.18" evidence="8"/>
<dbReference type="SUPFAM" id="SSF52374">
    <property type="entry name" value="Nucleotidylyl transferase"/>
    <property type="match status" value="1"/>
</dbReference>
<reference evidence="14 15" key="1">
    <citation type="submission" date="2020-08" db="EMBL/GenBank/DDBJ databases">
        <title>Genomic Encyclopedia of Type Strains, Phase IV (KMG-IV): sequencing the most valuable type-strain genomes for metagenomic binning, comparative biology and taxonomic classification.</title>
        <authorList>
            <person name="Goeker M."/>
        </authorList>
    </citation>
    <scope>NUCLEOTIDE SEQUENCE [LARGE SCALE GENOMIC DNA]</scope>
    <source>
        <strain evidence="14 15">DSM 103526</strain>
    </source>
</reference>
<dbReference type="SUPFAM" id="SSF50715">
    <property type="entry name" value="Ribosomal protein L25-like"/>
    <property type="match status" value="1"/>
</dbReference>
<feature type="binding site" evidence="8">
    <location>
        <position position="231"/>
    </location>
    <ligand>
        <name>L-glutamine</name>
        <dbReference type="ChEBI" id="CHEBI:58359"/>
    </ligand>
</feature>
<dbReference type="Pfam" id="PF20974">
    <property type="entry name" value="tRNA-synt_1c_C2"/>
    <property type="match status" value="1"/>
</dbReference>
<dbReference type="InterPro" id="IPR004514">
    <property type="entry name" value="Gln-tRNA-synth"/>
</dbReference>
<keyword evidence="3 8" id="KW-0547">Nucleotide-binding</keyword>
<evidence type="ECO:0000256" key="8">
    <source>
        <dbReference type="HAMAP-Rule" id="MF_00126"/>
    </source>
</evidence>
<feature type="binding site" evidence="8">
    <location>
        <begin position="60"/>
        <end position="66"/>
    </location>
    <ligand>
        <name>ATP</name>
        <dbReference type="ChEBI" id="CHEBI:30616"/>
    </ligand>
</feature>
<feature type="binding site" evidence="8">
    <location>
        <position position="250"/>
    </location>
    <ligand>
        <name>ATP</name>
        <dbReference type="ChEBI" id="CHEBI:30616"/>
    </ligand>
</feature>
<dbReference type="PROSITE" id="PS00178">
    <property type="entry name" value="AA_TRNA_LIGASE_I"/>
    <property type="match status" value="1"/>
</dbReference>
<keyword evidence="1 8" id="KW-0963">Cytoplasm</keyword>
<feature type="domain" description="Glutamyl/glutaminyl-tRNA synthetase class Ib anti-codon binding" evidence="12">
    <location>
        <begin position="362"/>
        <end position="460"/>
    </location>
</feature>